<accession>A0A1Y1IFE6</accession>
<keyword evidence="3" id="KW-1185">Reference proteome</keyword>
<feature type="region of interest" description="Disordered" evidence="1">
    <location>
        <begin position="138"/>
        <end position="301"/>
    </location>
</feature>
<name>A0A1Y1IFE6_KLENI</name>
<protein>
    <submittedName>
        <fullName evidence="2">Uncharacterized protein</fullName>
    </submittedName>
</protein>
<evidence type="ECO:0000313" key="2">
    <source>
        <dbReference type="EMBL" id="GAQ86828.1"/>
    </source>
</evidence>
<feature type="compositionally biased region" description="Low complexity" evidence="1">
    <location>
        <begin position="336"/>
        <end position="356"/>
    </location>
</feature>
<dbReference type="EMBL" id="DF237263">
    <property type="protein sequence ID" value="GAQ86828.1"/>
    <property type="molecule type" value="Genomic_DNA"/>
</dbReference>
<dbReference type="STRING" id="105231.A0A1Y1IFE6"/>
<organism evidence="2 3">
    <name type="scientific">Klebsormidium nitens</name>
    <name type="common">Green alga</name>
    <name type="synonym">Ulothrix nitens</name>
    <dbReference type="NCBI Taxonomy" id="105231"/>
    <lineage>
        <taxon>Eukaryota</taxon>
        <taxon>Viridiplantae</taxon>
        <taxon>Streptophyta</taxon>
        <taxon>Klebsormidiophyceae</taxon>
        <taxon>Klebsormidiales</taxon>
        <taxon>Klebsormidiaceae</taxon>
        <taxon>Klebsormidium</taxon>
    </lineage>
</organism>
<dbReference type="AlphaFoldDB" id="A0A1Y1IFE6"/>
<reference evidence="2 3" key="1">
    <citation type="journal article" date="2014" name="Nat. Commun.">
        <title>Klebsormidium flaccidum genome reveals primary factors for plant terrestrial adaptation.</title>
        <authorList>
            <person name="Hori K."/>
            <person name="Maruyama F."/>
            <person name="Fujisawa T."/>
            <person name="Togashi T."/>
            <person name="Yamamoto N."/>
            <person name="Seo M."/>
            <person name="Sato S."/>
            <person name="Yamada T."/>
            <person name="Mori H."/>
            <person name="Tajima N."/>
            <person name="Moriyama T."/>
            <person name="Ikeuchi M."/>
            <person name="Watanabe M."/>
            <person name="Wada H."/>
            <person name="Kobayashi K."/>
            <person name="Saito M."/>
            <person name="Masuda T."/>
            <person name="Sasaki-Sekimoto Y."/>
            <person name="Mashiguchi K."/>
            <person name="Awai K."/>
            <person name="Shimojima M."/>
            <person name="Masuda S."/>
            <person name="Iwai M."/>
            <person name="Nobusawa T."/>
            <person name="Narise T."/>
            <person name="Kondo S."/>
            <person name="Saito H."/>
            <person name="Sato R."/>
            <person name="Murakawa M."/>
            <person name="Ihara Y."/>
            <person name="Oshima-Yamada Y."/>
            <person name="Ohtaka K."/>
            <person name="Satoh M."/>
            <person name="Sonobe K."/>
            <person name="Ishii M."/>
            <person name="Ohtani R."/>
            <person name="Kanamori-Sato M."/>
            <person name="Honoki R."/>
            <person name="Miyazaki D."/>
            <person name="Mochizuki H."/>
            <person name="Umetsu J."/>
            <person name="Higashi K."/>
            <person name="Shibata D."/>
            <person name="Kamiya Y."/>
            <person name="Sato N."/>
            <person name="Nakamura Y."/>
            <person name="Tabata S."/>
            <person name="Ida S."/>
            <person name="Kurokawa K."/>
            <person name="Ohta H."/>
        </authorList>
    </citation>
    <scope>NUCLEOTIDE SEQUENCE [LARGE SCALE GENOMIC DNA]</scope>
    <source>
        <strain evidence="2 3">NIES-2285</strain>
    </source>
</reference>
<feature type="region of interest" description="Disordered" evidence="1">
    <location>
        <begin position="1"/>
        <end position="42"/>
    </location>
</feature>
<gene>
    <name evidence="2" type="ORF">KFL_003140070</name>
</gene>
<sequence length="667" mass="72780">MGPQMTSLVINQSGPDADNAAPASPEVQSPSRAERRRSTNAGLKALVSMMGQRKQEMKALAYDATFQEFQQKAAAEASTAAFSHSSESTSSHEAHVLSDAPMASTLELISRAGKAQNRTQAGVWSAFGKSYVCLGTPDVTLNDMPPVKRGDLSRQSAEESQRHNLEDRGGGKGRSRLRQRETSLSQQKTIHNASRRISCSGDESKEGPGGAALEGPSTSQSQPLPQLKSRRRDRVPFSEILFPREQVHVSDKGKRRARARGGVMGIGAGQQEESSTRGPSETPPPPAGPLSEAQQKTHSSRSAIAQLTLQLNPPSSRLVINLDPLRLPPPPPQHQGSTRSSKRGSSAPSSPHAAAPRRFSHARAHGAKLSPKPSALAALSPVAQFMLGFAATHERARTPRGGHAAAGPRLVREASLLGHAAMVGRKTGELTGNGVTEKKPPVPAERSLSSLSFESTIPRLHTEFDTLRQRMRDDLRARLEALRARRERCIESPRFMGTVSKLLVSQIRNVGRSYPIHTEGIWDLAKSSLQESAELLRARKEEQQNNALNVFYMQLCALVQAQNTTDNIMVLLVQKARSLLENGWTLQRPFLSELCRYIAQVEETSIFGSNPCLLPVLHFIRRRLCLPVPELNRILREAGIVFGSAGRLMHREIDTLGNITLQKLKPV</sequence>
<feature type="region of interest" description="Disordered" evidence="1">
    <location>
        <begin position="320"/>
        <end position="372"/>
    </location>
</feature>
<dbReference type="Proteomes" id="UP000054558">
    <property type="component" value="Unassembled WGS sequence"/>
</dbReference>
<feature type="compositionally biased region" description="Basic and acidic residues" evidence="1">
    <location>
        <begin position="146"/>
        <end position="170"/>
    </location>
</feature>
<evidence type="ECO:0000313" key="3">
    <source>
        <dbReference type="Proteomes" id="UP000054558"/>
    </source>
</evidence>
<proteinExistence type="predicted"/>
<feature type="compositionally biased region" description="Polar residues" evidence="1">
    <location>
        <begin position="1"/>
        <end position="14"/>
    </location>
</feature>
<dbReference type="OMA" id="YKAGNTE"/>
<feature type="compositionally biased region" description="Polar residues" evidence="1">
    <location>
        <begin position="182"/>
        <end position="197"/>
    </location>
</feature>
<evidence type="ECO:0000256" key="1">
    <source>
        <dbReference type="SAM" id="MobiDB-lite"/>
    </source>
</evidence>